<dbReference type="Gene3D" id="3.30.420.10">
    <property type="entry name" value="Ribonuclease H-like superfamily/Ribonuclease H"/>
    <property type="match status" value="1"/>
</dbReference>
<dbReference type="Proteomes" id="UP001148838">
    <property type="component" value="Unassembled WGS sequence"/>
</dbReference>
<organism evidence="2 3">
    <name type="scientific">Periplaneta americana</name>
    <name type="common">American cockroach</name>
    <name type="synonym">Blatta americana</name>
    <dbReference type="NCBI Taxonomy" id="6978"/>
    <lineage>
        <taxon>Eukaryota</taxon>
        <taxon>Metazoa</taxon>
        <taxon>Ecdysozoa</taxon>
        <taxon>Arthropoda</taxon>
        <taxon>Hexapoda</taxon>
        <taxon>Insecta</taxon>
        <taxon>Pterygota</taxon>
        <taxon>Neoptera</taxon>
        <taxon>Polyneoptera</taxon>
        <taxon>Dictyoptera</taxon>
        <taxon>Blattodea</taxon>
        <taxon>Blattoidea</taxon>
        <taxon>Blattidae</taxon>
        <taxon>Blattinae</taxon>
        <taxon>Periplaneta</taxon>
    </lineage>
</organism>
<comment type="caution">
    <text evidence="2">The sequence shown here is derived from an EMBL/GenBank/DDBJ whole genome shotgun (WGS) entry which is preliminary data.</text>
</comment>
<dbReference type="PANTHER" id="PTHR46060:SF3">
    <property type="entry name" value="PROTEIN GVQW3"/>
    <property type="match status" value="1"/>
</dbReference>
<reference evidence="2 3" key="1">
    <citation type="journal article" date="2022" name="Allergy">
        <title>Genome assembly and annotation of Periplaneta americana reveal a comprehensive cockroach allergen profile.</title>
        <authorList>
            <person name="Wang L."/>
            <person name="Xiong Q."/>
            <person name="Saelim N."/>
            <person name="Wang L."/>
            <person name="Nong W."/>
            <person name="Wan A.T."/>
            <person name="Shi M."/>
            <person name="Liu X."/>
            <person name="Cao Q."/>
            <person name="Hui J.H.L."/>
            <person name="Sookrung N."/>
            <person name="Leung T.F."/>
            <person name="Tungtrongchitr A."/>
            <person name="Tsui S.K.W."/>
        </authorList>
    </citation>
    <scope>NUCLEOTIDE SEQUENCE [LARGE SCALE GENOMIC DNA]</scope>
    <source>
        <strain evidence="2">PWHHKU_190912</strain>
    </source>
</reference>
<accession>A0ABQ8TKB8</accession>
<dbReference type="InterPro" id="IPR036397">
    <property type="entry name" value="RNaseH_sf"/>
</dbReference>
<dbReference type="EMBL" id="JAJSOF020000009">
    <property type="protein sequence ID" value="KAJ4446571.1"/>
    <property type="molecule type" value="Genomic_DNA"/>
</dbReference>
<proteinExistence type="predicted"/>
<evidence type="ECO:0000256" key="1">
    <source>
        <dbReference type="SAM" id="MobiDB-lite"/>
    </source>
</evidence>
<feature type="region of interest" description="Disordered" evidence="1">
    <location>
        <begin position="149"/>
        <end position="170"/>
    </location>
</feature>
<gene>
    <name evidence="2" type="ORF">ANN_13268</name>
</gene>
<dbReference type="PANTHER" id="PTHR46060">
    <property type="entry name" value="MARINER MOS1 TRANSPOSASE-LIKE PROTEIN"/>
    <property type="match status" value="1"/>
</dbReference>
<protein>
    <submittedName>
        <fullName evidence="2">Uncharacterized protein</fullName>
    </submittedName>
</protein>
<evidence type="ECO:0000313" key="2">
    <source>
        <dbReference type="EMBL" id="KAJ4446571.1"/>
    </source>
</evidence>
<sequence>MERKIFGAKRDEVAGEWRKLHNVELHALYSSPEIIRNIKSRRLRGAGHVARMSESRNAYRVLVRRPEGIRPLGRPRRRWENNIEIVLALWRNSKGYKMASNEKRTSSYTDYAPVPSTSEGDNAGEMSPGSSAESYPAFARIGLRENPRKNLNRATCPDRDSNQGHLVSQPDALTVTPQIFDEDDEKATDTKSSLQTAVSLAEGKSSQSAKFVEDEGESLFSDPEHQYGTIIVAAQNDGRHVLCEIFRSKDGVISLWGIIKQHVSKHGYQTIEDSKQAVREAFREITPPLLRKFHTGHGAASFCAATMMKCYSSDLSPCDFDLIPLLKKPLRWKRFANREDILTAFRREVVHIDESHTADGIQRLHHRWQRCVEVLGEYIERC</sequence>
<name>A0ABQ8TKB8_PERAM</name>
<dbReference type="InterPro" id="IPR052709">
    <property type="entry name" value="Transposase-MT_Hybrid"/>
</dbReference>
<keyword evidence="3" id="KW-1185">Reference proteome</keyword>
<feature type="region of interest" description="Disordered" evidence="1">
    <location>
        <begin position="99"/>
        <end position="133"/>
    </location>
</feature>
<evidence type="ECO:0000313" key="3">
    <source>
        <dbReference type="Proteomes" id="UP001148838"/>
    </source>
</evidence>